<keyword evidence="16" id="KW-0472">Membrane</keyword>
<dbReference type="NCBIfam" id="TIGR00260">
    <property type="entry name" value="thrC"/>
    <property type="match status" value="1"/>
</dbReference>
<evidence type="ECO:0000256" key="21">
    <source>
        <dbReference type="PROSITE-ProRule" id="PRU00121"/>
    </source>
</evidence>
<reference evidence="26" key="1">
    <citation type="submission" date="2020-11" db="EMBL/GenBank/DDBJ databases">
        <authorList>
            <person name="Tran Van P."/>
        </authorList>
    </citation>
    <scope>NUCLEOTIDE SEQUENCE</scope>
</reference>
<dbReference type="InterPro" id="IPR001304">
    <property type="entry name" value="C-type_lectin-like"/>
</dbReference>
<evidence type="ECO:0000256" key="10">
    <source>
        <dbReference type="ARBA" id="ARBA00022729"/>
    </source>
</evidence>
<dbReference type="PROSITE" id="PS50940">
    <property type="entry name" value="CHIT_BIND_II"/>
    <property type="match status" value="2"/>
</dbReference>
<feature type="compositionally biased region" description="Basic and acidic residues" evidence="24">
    <location>
        <begin position="292"/>
        <end position="302"/>
    </location>
</feature>
<feature type="disulfide bond" evidence="23">
    <location>
        <begin position="1167"/>
        <end position="1228"/>
    </location>
</feature>
<evidence type="ECO:0000256" key="24">
    <source>
        <dbReference type="SAM" id="MobiDB-lite"/>
    </source>
</evidence>
<dbReference type="Pfam" id="PF00057">
    <property type="entry name" value="Ldl_recept_a"/>
    <property type="match status" value="3"/>
</dbReference>
<dbReference type="PROSITE" id="PS50287">
    <property type="entry name" value="SRCR_2"/>
    <property type="match status" value="3"/>
</dbReference>
<evidence type="ECO:0000256" key="13">
    <source>
        <dbReference type="ARBA" id="ARBA00022825"/>
    </source>
</evidence>
<dbReference type="InterPro" id="IPR003609">
    <property type="entry name" value="Pan_app"/>
</dbReference>
<dbReference type="SUPFAM" id="SSF57625">
    <property type="entry name" value="Invertebrate chitin-binding proteins"/>
    <property type="match status" value="2"/>
</dbReference>
<dbReference type="EMBL" id="OB660231">
    <property type="protein sequence ID" value="CAD7223626.1"/>
    <property type="molecule type" value="Genomic_DNA"/>
</dbReference>
<dbReference type="InterPro" id="IPR018056">
    <property type="entry name" value="Kringle_CS"/>
</dbReference>
<feature type="compositionally biased region" description="Basic and acidic residues" evidence="24">
    <location>
        <begin position="423"/>
        <end position="442"/>
    </location>
</feature>
<evidence type="ECO:0000256" key="23">
    <source>
        <dbReference type="PROSITE-ProRule" id="PRU00196"/>
    </source>
</evidence>
<sequence>MVWWKRVNIAVSVLWLLATWTDAVVIESSPSKTGTSSLRDDDHITNIQRFKTKKKPPDSDEIRSPLMPSPFFVPPAPGQGWSAYEDSASVVEGSSPDLPDLYTRHWNRRLRQYEFKPSTTLESFSSGTKYFIRKWNSRTGDYTYAEYDPPQLGRSAQSQAPLPPMRGSLRNPTPTRATAYVPSFLPPTRPSTTPRSATLTCPGKSGQFPHPTECNKYLNCWNYRPVVQTCHPPSLHFNPRKNYCDWPTAAGCVSQQSAPRPTEGFRPVPVTFAPRPDKMIRFPGRVDERNFGRNARLDDRGGSNELLRGGNNANDRIPVSPHHSLCPEATGLFPHPRDCRRYVNCWNWRATIQGCGYRLVFNPSKRYCDYEWNYNCSSPAVTTTTEAPSKSGGKIWFQATRPTTTVKYPSSAGNGHSHHHEFNHRETPEASFPEDRDNSERPVDASEFVQGRSRGIPLSGQDVRLRGSANVWEGYVQVFRGGQWGSVCDPEWSQTDGDVVCRSLGYTRGAQQATKGQVFASPPISRYFVTQVRCMGYEESLENCSLSEGSFCKTEDVVGVVCQKNFASRCASEETPFEESCYRYFEDPILSHNQAMDVCHALNGHLLDIRSQKEMDFISEWLVHKGAFGPIHTGGVQGTSASKSVFYLWDHSVEKFQFHKWWPGWDENRGDPPRIYRTALNCISLQNLYYDGVNRVDVGYFYWMLARCEQRLPFICKMEQRDVGCIEGNGQSYRGNASITQSGHQCLSWDDPGVKEILGRSAQRDLGISGNAFCRNPDADDAPWCFTEGLEFDYCDIPTCKNTFKFQQFQDEAGRSVSHCKASQFECSAEQCILAAYVCDGEVDCSNGLDERSCTSHLNEFQERRGHKLEGYEIAKWHFTDADTCARRCIQAKNFACKSFSYKPSDRVCVLSDQNEGTSGAVVEDQRFFFYERKEFVIDCRKGFVCSNKKCIKKDEVCNGKQDCGDESDEVDCEIPEVEVRLVGGMKPSEGTIEIKAYGDWGGICDDDFGLRDADVICRQAGYPLGAAKSLSSSTFGSVRGDFLMDEVSCTGNETSIAECNFDGWRKHDCTKEEAAGVECRTDSKPCGDREFECRSGTCVPLDFICDEVVDCDDGSDEDQERCGLPLSIRLVAGKTPLEGRVEVRRFGIWGTICNDGFDEADARVVCRMLGNHKLGKTLPKGSYGFGHGPVWLDDIQCGGSEGSIVECAHFPWGQTDCDHREDTALQCLEETEELEALTSPLVPSAPALSTLPDVCGRRRSEDDPINPLQTLRGKVIKGTASKPGAHPWQASLRVRAGGSSIHWCGAVVISSSHVLSAAHCLEDYPLKSYFVRVGDFDTGDLETEEQDLEIDVAHVHQRKHEGVRYNNDVALLKLKGASARDPITFGSKVQPICLPPPGAKYETGRNCTISGWGSTGASYARRLQAAMIPILSPDECRSPRVYGVLITPGMFCAGFLEGGVRRGLLPGGQRRAIHLQGRWYVNIANDGWGLNCAQPNRPGVYVKLINYLDWIYEHLASCIKLLLEITRNLRACSCLWSATAMRFVSTRGSSVDAVSFTAAVLEWSYARDGGMLMPEKIPQLTSDLLESWRKFRYRDLCKEFVDENELSTTDLDEIFETAFESFDDPVEVVHLEELMNTGVFVAELWHGPTRAFKDVALQPVARVFEKLLEKTGKKAVVLVSTSGDTGGATIESLKASKRCHTICLFPLGRVTEIQRLQMTVPARSSERIHVYGVEGTSDDADVPVKELVMDPLLVAKHGLTIFNSVNVARILLQIPMFVYAYLKVSPPGESAVVEVVVPTGGAGCLTAGVLAFSMGVPISLVPCTNSNDVAFQVFKSGRFFPKKDVARTHSSAMDILVPYNLERIFFLLSGLDGAVVRTVMQRFEGGDSVALPDQIVRPMKDVVPDAFCCSEETTIETMRRCFQDNWPNYPICPHTATAFSYHYATPPKTRRVCFASAAPSKFPEVVVDVAGLYKPKDPVVDAVVEEHRKAEADGETTEKFEILRRGENWTEILRKALRELQ</sequence>
<comment type="subcellular location">
    <subcellularLocation>
        <location evidence="2">Membrane</location>
        <topology evidence="2">Single-pass membrane protein</topology>
    </subcellularLocation>
    <subcellularLocation>
        <location evidence="3">Secreted</location>
    </subcellularLocation>
</comment>
<evidence type="ECO:0000256" key="12">
    <source>
        <dbReference type="ARBA" id="ARBA00022801"/>
    </source>
</evidence>
<dbReference type="InterPro" id="IPR036772">
    <property type="entry name" value="SRCR-like_dom_sf"/>
</dbReference>
<evidence type="ECO:0000256" key="4">
    <source>
        <dbReference type="ARBA" id="ARBA00005517"/>
    </source>
</evidence>
<feature type="disulfide bond" evidence="22">
    <location>
        <begin position="958"/>
        <end position="973"/>
    </location>
</feature>
<dbReference type="SUPFAM" id="SSF56436">
    <property type="entry name" value="C-type lectin-like"/>
    <property type="match status" value="1"/>
</dbReference>
<dbReference type="PRINTS" id="PR00261">
    <property type="entry name" value="LDLRECEPTOR"/>
</dbReference>
<organism evidence="26">
    <name type="scientific">Cyprideis torosa</name>
    <dbReference type="NCBI Taxonomy" id="163714"/>
    <lineage>
        <taxon>Eukaryota</taxon>
        <taxon>Metazoa</taxon>
        <taxon>Ecdysozoa</taxon>
        <taxon>Arthropoda</taxon>
        <taxon>Crustacea</taxon>
        <taxon>Oligostraca</taxon>
        <taxon>Ostracoda</taxon>
        <taxon>Podocopa</taxon>
        <taxon>Podocopida</taxon>
        <taxon>Cytherocopina</taxon>
        <taxon>Cytheroidea</taxon>
        <taxon>Cytherideidae</taxon>
        <taxon>Cyprideis</taxon>
    </lineage>
</organism>
<dbReference type="SUPFAM" id="SSF57424">
    <property type="entry name" value="LDL receptor-like module"/>
    <property type="match status" value="3"/>
</dbReference>
<feature type="region of interest" description="Disordered" evidence="24">
    <location>
        <begin position="151"/>
        <end position="204"/>
    </location>
</feature>
<dbReference type="GO" id="GO:0016829">
    <property type="term" value="F:lyase activity"/>
    <property type="evidence" value="ECO:0007669"/>
    <property type="project" value="UniProtKB-KW"/>
</dbReference>
<evidence type="ECO:0000256" key="6">
    <source>
        <dbReference type="ARBA" id="ARBA00022525"/>
    </source>
</evidence>
<dbReference type="InterPro" id="IPR001190">
    <property type="entry name" value="SRCR"/>
</dbReference>
<feature type="region of interest" description="Disordered" evidence="24">
    <location>
        <begin position="292"/>
        <end position="314"/>
    </location>
</feature>
<dbReference type="InterPro" id="IPR023415">
    <property type="entry name" value="LDLR_class-A_CS"/>
</dbReference>
<dbReference type="Gene3D" id="3.10.250.10">
    <property type="entry name" value="SRCR-like domain"/>
    <property type="match status" value="3"/>
</dbReference>
<dbReference type="Pfam" id="PF00051">
    <property type="entry name" value="Kringle"/>
    <property type="match status" value="1"/>
</dbReference>
<dbReference type="GO" id="GO:0005576">
    <property type="term" value="C:extracellular region"/>
    <property type="evidence" value="ECO:0007669"/>
    <property type="project" value="UniProtKB-SubCell"/>
</dbReference>
<dbReference type="PANTHER" id="PTHR42690">
    <property type="entry name" value="THREONINE SYNTHASE FAMILY MEMBER"/>
    <property type="match status" value="1"/>
</dbReference>
<feature type="disulfide bond" evidence="23">
    <location>
        <begin position="488"/>
        <end position="552"/>
    </location>
</feature>
<comment type="similarity">
    <text evidence="4">Belongs to the threonine synthase family.</text>
</comment>
<protein>
    <recommendedName>
        <fullName evidence="5">Threonine synthase-like 2</fullName>
    </recommendedName>
</protein>
<dbReference type="GO" id="GO:0016020">
    <property type="term" value="C:membrane"/>
    <property type="evidence" value="ECO:0007669"/>
    <property type="project" value="UniProtKB-SubCell"/>
</dbReference>
<dbReference type="SUPFAM" id="SSF57414">
    <property type="entry name" value="Hairpin loop containing domain-like"/>
    <property type="match status" value="1"/>
</dbReference>
<evidence type="ECO:0000256" key="17">
    <source>
        <dbReference type="ARBA" id="ARBA00023157"/>
    </source>
</evidence>
<keyword evidence="19" id="KW-0456">Lyase</keyword>
<feature type="modified residue" description="N6-(pyridoxal phosphate)lysine" evidence="20">
    <location>
        <position position="1654"/>
    </location>
</feature>
<evidence type="ECO:0000256" key="8">
    <source>
        <dbReference type="ARBA" id="ARBA00022670"/>
    </source>
</evidence>
<evidence type="ECO:0000256" key="3">
    <source>
        <dbReference type="ARBA" id="ARBA00004613"/>
    </source>
</evidence>
<dbReference type="Gene3D" id="3.40.50.1100">
    <property type="match status" value="2"/>
</dbReference>
<evidence type="ECO:0000313" key="26">
    <source>
        <dbReference type="EMBL" id="CAD7223626.1"/>
    </source>
</evidence>
<dbReference type="PROSITE" id="PS00420">
    <property type="entry name" value="SRCR_1"/>
    <property type="match status" value="2"/>
</dbReference>
<dbReference type="GO" id="GO:0046360">
    <property type="term" value="P:2-oxobutyrate biosynthetic process"/>
    <property type="evidence" value="ECO:0007669"/>
    <property type="project" value="TreeGrafter"/>
</dbReference>
<dbReference type="InterPro" id="IPR004450">
    <property type="entry name" value="Thr_synthase-like"/>
</dbReference>
<evidence type="ECO:0000256" key="15">
    <source>
        <dbReference type="ARBA" id="ARBA00022989"/>
    </source>
</evidence>
<feature type="disulfide bond" evidence="22">
    <location>
        <begin position="946"/>
        <end position="964"/>
    </location>
</feature>
<feature type="signal peptide" evidence="25">
    <location>
        <begin position="1"/>
        <end position="23"/>
    </location>
</feature>
<dbReference type="Pfam" id="PF00089">
    <property type="entry name" value="Trypsin"/>
    <property type="match status" value="1"/>
</dbReference>
<dbReference type="SMART" id="SM00034">
    <property type="entry name" value="CLECT"/>
    <property type="match status" value="1"/>
</dbReference>
<dbReference type="GO" id="GO:0006508">
    <property type="term" value="P:proteolysis"/>
    <property type="evidence" value="ECO:0007669"/>
    <property type="project" value="UniProtKB-KW"/>
</dbReference>
<evidence type="ECO:0000256" key="9">
    <source>
        <dbReference type="ARBA" id="ARBA00022692"/>
    </source>
</evidence>
<dbReference type="PRINTS" id="PR00018">
    <property type="entry name" value="KRINGLE"/>
</dbReference>
<dbReference type="GO" id="GO:0009071">
    <property type="term" value="P:serine family amino acid catabolic process"/>
    <property type="evidence" value="ECO:0007669"/>
    <property type="project" value="TreeGrafter"/>
</dbReference>
<dbReference type="Gene3D" id="4.10.400.10">
    <property type="entry name" value="Low-density Lipoprotein Receptor"/>
    <property type="match status" value="3"/>
</dbReference>
<dbReference type="CDD" id="cd01099">
    <property type="entry name" value="PAN_AP_HGF"/>
    <property type="match status" value="1"/>
</dbReference>
<comment type="caution">
    <text evidence="23">Lacks conserved residue(s) required for the propagation of feature annotation.</text>
</comment>
<dbReference type="SMART" id="SM00192">
    <property type="entry name" value="LDLa"/>
    <property type="match status" value="3"/>
</dbReference>
<dbReference type="PROSITE" id="PS01209">
    <property type="entry name" value="LDLRA_1"/>
    <property type="match status" value="1"/>
</dbReference>
<dbReference type="InterPro" id="IPR043504">
    <property type="entry name" value="Peptidase_S1_PA_chymotrypsin"/>
</dbReference>
<dbReference type="GO" id="GO:0004252">
    <property type="term" value="F:serine-type endopeptidase activity"/>
    <property type="evidence" value="ECO:0007669"/>
    <property type="project" value="InterPro"/>
</dbReference>
<dbReference type="Gene3D" id="2.40.20.10">
    <property type="entry name" value="Plasminogen Kringle 4"/>
    <property type="match status" value="1"/>
</dbReference>
<evidence type="ECO:0000256" key="20">
    <source>
        <dbReference type="PIRSR" id="PIRSR604450-51"/>
    </source>
</evidence>
<dbReference type="PROSITE" id="PS50070">
    <property type="entry name" value="KRINGLE_2"/>
    <property type="match status" value="1"/>
</dbReference>
<feature type="disulfide bond" evidence="22">
    <location>
        <begin position="1087"/>
        <end position="1099"/>
    </location>
</feature>
<feature type="disulfide bond" evidence="23">
    <location>
        <begin position="501"/>
        <end position="562"/>
    </location>
</feature>
<dbReference type="PROSITE" id="PS50068">
    <property type="entry name" value="LDLRA_2"/>
    <property type="match status" value="3"/>
</dbReference>
<feature type="region of interest" description="Disordered" evidence="24">
    <location>
        <begin position="407"/>
        <end position="442"/>
    </location>
</feature>
<evidence type="ECO:0000256" key="5">
    <source>
        <dbReference type="ARBA" id="ARBA00021942"/>
    </source>
</evidence>
<evidence type="ECO:0000256" key="2">
    <source>
        <dbReference type="ARBA" id="ARBA00004167"/>
    </source>
</evidence>
<dbReference type="FunFam" id="3.10.250.10:FF:000011">
    <property type="entry name" value="Scavenger receptor class A member 5"/>
    <property type="match status" value="1"/>
</dbReference>
<evidence type="ECO:0000256" key="7">
    <source>
        <dbReference type="ARBA" id="ARBA00022572"/>
    </source>
</evidence>
<dbReference type="PRINTS" id="PR00258">
    <property type="entry name" value="SPERACTRCPTR"/>
</dbReference>
<dbReference type="InterPro" id="IPR029144">
    <property type="entry name" value="Thr_synth_N"/>
</dbReference>
<keyword evidence="7 21" id="KW-0420">Kringle</keyword>
<comment type="cofactor">
    <cofactor evidence="1 20">
        <name>pyridoxal 5'-phosphate</name>
        <dbReference type="ChEBI" id="CHEBI:597326"/>
    </cofactor>
</comment>
<dbReference type="GO" id="GO:0008061">
    <property type="term" value="F:chitin binding"/>
    <property type="evidence" value="ECO:0007669"/>
    <property type="project" value="InterPro"/>
</dbReference>
<feature type="disulfide bond" evidence="22">
    <location>
        <begin position="820"/>
        <end position="832"/>
    </location>
</feature>
<dbReference type="Gene3D" id="3.50.4.10">
    <property type="entry name" value="Hepatocyte Growth Factor"/>
    <property type="match status" value="1"/>
</dbReference>
<keyword evidence="8" id="KW-0645">Protease</keyword>
<dbReference type="Pfam" id="PF14821">
    <property type="entry name" value="Thr_synth_N"/>
    <property type="match status" value="1"/>
</dbReference>
<dbReference type="Gene3D" id="3.90.1380.10">
    <property type="entry name" value="Threonine synthase, N-terminal domain"/>
    <property type="match status" value="1"/>
</dbReference>
<feature type="disulfide bond" evidence="22">
    <location>
        <begin position="839"/>
        <end position="854"/>
    </location>
</feature>
<keyword evidence="10 25" id="KW-0732">Signal</keyword>
<keyword evidence="6" id="KW-0964">Secreted</keyword>
<dbReference type="InterPro" id="IPR009003">
    <property type="entry name" value="Peptidase_S1_PA"/>
</dbReference>
<proteinExistence type="inferred from homology"/>
<feature type="disulfide bond" evidence="23">
    <location>
        <begin position="1050"/>
        <end position="1060"/>
    </location>
</feature>
<dbReference type="InterPro" id="IPR016187">
    <property type="entry name" value="CTDL_fold"/>
</dbReference>
<evidence type="ECO:0000256" key="25">
    <source>
        <dbReference type="SAM" id="SignalP"/>
    </source>
</evidence>
<dbReference type="PROSITE" id="PS00134">
    <property type="entry name" value="TRYPSIN_HIS"/>
    <property type="match status" value="1"/>
</dbReference>
<feature type="disulfide bond" evidence="21">
    <location>
        <begin position="746"/>
        <end position="785"/>
    </location>
</feature>
<gene>
    <name evidence="26" type="ORF">CTOB1V02_LOCUS1606</name>
</gene>
<dbReference type="InterPro" id="IPR013806">
    <property type="entry name" value="Kringle-like"/>
</dbReference>
<dbReference type="InterPro" id="IPR001254">
    <property type="entry name" value="Trypsin_dom"/>
</dbReference>
<dbReference type="SMART" id="SM00130">
    <property type="entry name" value="KR"/>
    <property type="match status" value="1"/>
</dbReference>
<dbReference type="InterPro" id="IPR051166">
    <property type="entry name" value="Threonine_Synthase"/>
</dbReference>
<dbReference type="InterPro" id="IPR016186">
    <property type="entry name" value="C-type_lectin-like/link_sf"/>
</dbReference>
<feature type="disulfide bond" evidence="23">
    <location>
        <begin position="1198"/>
        <end position="1208"/>
    </location>
</feature>
<keyword evidence="13" id="KW-0720">Serine protease</keyword>
<evidence type="ECO:0000256" key="18">
    <source>
        <dbReference type="ARBA" id="ARBA00023180"/>
    </source>
</evidence>
<evidence type="ECO:0000256" key="14">
    <source>
        <dbReference type="ARBA" id="ARBA00022898"/>
    </source>
</evidence>
<evidence type="ECO:0000256" key="19">
    <source>
        <dbReference type="ARBA" id="ARBA00023239"/>
    </source>
</evidence>
<name>A0A7R8W2M5_9CRUS</name>
<dbReference type="InterPro" id="IPR036052">
    <property type="entry name" value="TrpB-like_PALP_sf"/>
</dbReference>
<dbReference type="SMART" id="SM00202">
    <property type="entry name" value="SR"/>
    <property type="match status" value="3"/>
</dbReference>
<dbReference type="OrthoDB" id="6380610at2759"/>
<dbReference type="Pfam" id="PF00530">
    <property type="entry name" value="SRCR"/>
    <property type="match status" value="3"/>
</dbReference>
<dbReference type="PANTHER" id="PTHR42690:SF1">
    <property type="entry name" value="THREONINE SYNTHASE-LIKE 2"/>
    <property type="match status" value="1"/>
</dbReference>
<dbReference type="InterPro" id="IPR002557">
    <property type="entry name" value="Chitin-bd_dom"/>
</dbReference>
<dbReference type="FunFam" id="2.40.10.10:FF:000068">
    <property type="entry name" value="transmembrane protease serine 2"/>
    <property type="match status" value="1"/>
</dbReference>
<dbReference type="InterPro" id="IPR037158">
    <property type="entry name" value="Thr_synth_N_sf"/>
</dbReference>
<evidence type="ECO:0000256" key="22">
    <source>
        <dbReference type="PROSITE-ProRule" id="PRU00124"/>
    </source>
</evidence>
<dbReference type="GO" id="GO:0030170">
    <property type="term" value="F:pyridoxal phosphate binding"/>
    <property type="evidence" value="ECO:0007669"/>
    <property type="project" value="TreeGrafter"/>
</dbReference>
<dbReference type="FunFam" id="3.10.250.10:FF:000001">
    <property type="entry name" value="Lysyl oxidase 4 isoform X1"/>
    <property type="match status" value="1"/>
</dbReference>
<feature type="disulfide bond" evidence="22">
    <location>
        <begin position="827"/>
        <end position="845"/>
    </location>
</feature>
<feature type="disulfide bond" evidence="23">
    <location>
        <begin position="1154"/>
        <end position="1218"/>
    </location>
</feature>
<dbReference type="InterPro" id="IPR000001">
    <property type="entry name" value="Kringle"/>
</dbReference>
<dbReference type="SMART" id="SM00020">
    <property type="entry name" value="Tryp_SPc"/>
    <property type="match status" value="1"/>
</dbReference>
<dbReference type="InterPro" id="IPR002172">
    <property type="entry name" value="LDrepeatLR_classA_rpt"/>
</dbReference>
<dbReference type="SUPFAM" id="SSF50494">
    <property type="entry name" value="Trypsin-like serine proteases"/>
    <property type="match status" value="1"/>
</dbReference>
<dbReference type="CDD" id="cd00190">
    <property type="entry name" value="Tryp_SPc"/>
    <property type="match status" value="1"/>
</dbReference>
<dbReference type="SUPFAM" id="SSF57440">
    <property type="entry name" value="Kringle-like"/>
    <property type="match status" value="1"/>
</dbReference>
<keyword evidence="11" id="KW-0677">Repeat</keyword>
<keyword evidence="18" id="KW-0325">Glycoprotein</keyword>
<dbReference type="InterPro" id="IPR036508">
    <property type="entry name" value="Chitin-bd_dom_sf"/>
</dbReference>
<dbReference type="InterPro" id="IPR038178">
    <property type="entry name" value="Kringle_sf"/>
</dbReference>
<dbReference type="SMART" id="SM00494">
    <property type="entry name" value="ChtBD2"/>
    <property type="match status" value="2"/>
</dbReference>
<dbReference type="PROSITE" id="PS50240">
    <property type="entry name" value="TRYPSIN_DOM"/>
    <property type="match status" value="1"/>
</dbReference>
<dbReference type="InterPro" id="IPR018114">
    <property type="entry name" value="TRYPSIN_HIS"/>
</dbReference>
<evidence type="ECO:0000256" key="11">
    <source>
        <dbReference type="ARBA" id="ARBA00022737"/>
    </source>
</evidence>
<feature type="disulfide bond" evidence="23">
    <location>
        <begin position="534"/>
        <end position="544"/>
    </location>
</feature>
<feature type="disulfide bond" evidence="22">
    <location>
        <begin position="1094"/>
        <end position="1112"/>
    </location>
</feature>
<dbReference type="Gene3D" id="2.170.140.10">
    <property type="entry name" value="Chitin binding domain"/>
    <property type="match status" value="2"/>
</dbReference>
<evidence type="ECO:0000256" key="16">
    <source>
        <dbReference type="ARBA" id="ARBA00023136"/>
    </source>
</evidence>
<keyword evidence="14 20" id="KW-0663">Pyridoxal phosphate</keyword>
<dbReference type="CDD" id="cd00037">
    <property type="entry name" value="CLECT"/>
    <property type="match status" value="1"/>
</dbReference>
<dbReference type="Gene3D" id="2.40.10.10">
    <property type="entry name" value="Trypsin-like serine proteases"/>
    <property type="match status" value="1"/>
</dbReference>
<keyword evidence="12" id="KW-0378">Hydrolase</keyword>
<feature type="compositionally biased region" description="Low complexity" evidence="24">
    <location>
        <begin position="190"/>
        <end position="200"/>
    </location>
</feature>
<keyword evidence="9" id="KW-0812">Transmembrane</keyword>
<dbReference type="PROSITE" id="PS50948">
    <property type="entry name" value="PAN"/>
    <property type="match status" value="1"/>
</dbReference>
<dbReference type="SMART" id="SM00473">
    <property type="entry name" value="PAN_AP"/>
    <property type="match status" value="1"/>
</dbReference>
<dbReference type="InterPro" id="IPR036055">
    <property type="entry name" value="LDL_receptor-like_sf"/>
</dbReference>
<dbReference type="CDD" id="cd00112">
    <property type="entry name" value="LDLa"/>
    <property type="match status" value="3"/>
</dbReference>
<dbReference type="Pfam" id="PF00024">
    <property type="entry name" value="PAN_1"/>
    <property type="match status" value="1"/>
</dbReference>
<feature type="chain" id="PRO_5043568533" description="Threonine synthase-like 2" evidence="25">
    <location>
        <begin position="24"/>
        <end position="2022"/>
    </location>
</feature>
<keyword evidence="15" id="KW-1133">Transmembrane helix</keyword>
<accession>A0A7R8W2M5</accession>
<dbReference type="Pfam" id="PF01607">
    <property type="entry name" value="CBM_14"/>
    <property type="match status" value="2"/>
</dbReference>
<keyword evidence="17 23" id="KW-1015">Disulfide bond</keyword>
<dbReference type="Gene3D" id="3.10.100.10">
    <property type="entry name" value="Mannose-Binding Protein A, subunit A"/>
    <property type="match status" value="1"/>
</dbReference>
<dbReference type="PROSITE" id="PS50041">
    <property type="entry name" value="C_TYPE_LECTIN_2"/>
    <property type="match status" value="1"/>
</dbReference>
<evidence type="ECO:0000256" key="1">
    <source>
        <dbReference type="ARBA" id="ARBA00001933"/>
    </source>
</evidence>
<dbReference type="SUPFAM" id="SSF56487">
    <property type="entry name" value="SRCR-like"/>
    <property type="match status" value="3"/>
</dbReference>
<dbReference type="CDD" id="cd00108">
    <property type="entry name" value="KR"/>
    <property type="match status" value="1"/>
</dbReference>
<dbReference type="SUPFAM" id="SSF53686">
    <property type="entry name" value="Tryptophan synthase beta subunit-like PLP-dependent enzymes"/>
    <property type="match status" value="1"/>
</dbReference>
<dbReference type="FunFam" id="3.10.250.10:FF:000016">
    <property type="entry name" value="Scavenger receptor cysteine-rich protein type 12"/>
    <property type="match status" value="1"/>
</dbReference>
<dbReference type="PROSITE" id="PS00021">
    <property type="entry name" value="KRINGLE_1"/>
    <property type="match status" value="1"/>
</dbReference>